<protein>
    <submittedName>
        <fullName evidence="2">Uncharacterized protein</fullName>
    </submittedName>
</protein>
<organism evidence="2 3">
    <name type="scientific">Coptis chinensis</name>
    <dbReference type="NCBI Taxonomy" id="261450"/>
    <lineage>
        <taxon>Eukaryota</taxon>
        <taxon>Viridiplantae</taxon>
        <taxon>Streptophyta</taxon>
        <taxon>Embryophyta</taxon>
        <taxon>Tracheophyta</taxon>
        <taxon>Spermatophyta</taxon>
        <taxon>Magnoliopsida</taxon>
        <taxon>Ranunculales</taxon>
        <taxon>Ranunculaceae</taxon>
        <taxon>Coptidoideae</taxon>
        <taxon>Coptis</taxon>
    </lineage>
</organism>
<proteinExistence type="predicted"/>
<evidence type="ECO:0000313" key="2">
    <source>
        <dbReference type="EMBL" id="KAF9595391.1"/>
    </source>
</evidence>
<sequence length="336" mass="37982">MRKPVLSTKTTEERKVDSKGFESMKLLKKGNHEIFVKPERGRGHGENQGRTHGDNQGRGRGENQGRDNGDNNGRVGIADNQERFNGENQYRGRSGNQGRGFADNEERFRGGMRISIVVVVRIMPDRPDQMERVEVAGGKVINWNVYRVLGVLATSRSIAVQRIGESPILFQTPWKFIEEVNSLNPLLICLFENEGVHIDSHWSPGIRMKCIFGNFSCRKHGIQLKYNFCIYFSWKVVDIVASAPSRTTAARVVVDCVVRAWRIKFTTSKSDDCVVICLFLDEVFPSSQVQEVDLDERLEKANPTLSVKEDNDTTNAKVQGSNLSSGWVQDPIYFNK</sequence>
<name>A0A835LQ19_9MAGN</name>
<dbReference type="Gene3D" id="3.60.40.10">
    <property type="entry name" value="PPM-type phosphatase domain"/>
    <property type="match status" value="1"/>
</dbReference>
<feature type="compositionally biased region" description="Basic and acidic residues" evidence="1">
    <location>
        <begin position="10"/>
        <end position="22"/>
    </location>
</feature>
<evidence type="ECO:0000313" key="3">
    <source>
        <dbReference type="Proteomes" id="UP000631114"/>
    </source>
</evidence>
<dbReference type="InterPro" id="IPR036457">
    <property type="entry name" value="PPM-type-like_dom_sf"/>
</dbReference>
<feature type="compositionally biased region" description="Basic and acidic residues" evidence="1">
    <location>
        <begin position="30"/>
        <end position="69"/>
    </location>
</feature>
<dbReference type="EMBL" id="JADFTS010000007">
    <property type="protein sequence ID" value="KAF9595391.1"/>
    <property type="molecule type" value="Genomic_DNA"/>
</dbReference>
<reference evidence="2 3" key="1">
    <citation type="submission" date="2020-10" db="EMBL/GenBank/DDBJ databases">
        <title>The Coptis chinensis genome and diversification of protoberbering-type alkaloids.</title>
        <authorList>
            <person name="Wang B."/>
            <person name="Shu S."/>
            <person name="Song C."/>
            <person name="Liu Y."/>
        </authorList>
    </citation>
    <scope>NUCLEOTIDE SEQUENCE [LARGE SCALE GENOMIC DNA]</scope>
    <source>
        <strain evidence="2">HL-2020</strain>
        <tissue evidence="2">Leaf</tissue>
    </source>
</reference>
<gene>
    <name evidence="2" type="ORF">IFM89_000309</name>
</gene>
<dbReference type="Proteomes" id="UP000631114">
    <property type="component" value="Unassembled WGS sequence"/>
</dbReference>
<evidence type="ECO:0000256" key="1">
    <source>
        <dbReference type="SAM" id="MobiDB-lite"/>
    </source>
</evidence>
<comment type="caution">
    <text evidence="2">The sequence shown here is derived from an EMBL/GenBank/DDBJ whole genome shotgun (WGS) entry which is preliminary data.</text>
</comment>
<accession>A0A835LQ19</accession>
<dbReference type="OrthoDB" id="784393at2759"/>
<feature type="region of interest" description="Disordered" evidence="1">
    <location>
        <begin position="1"/>
        <end position="104"/>
    </location>
</feature>
<dbReference type="AlphaFoldDB" id="A0A835LQ19"/>
<keyword evidence="3" id="KW-1185">Reference proteome</keyword>